<evidence type="ECO:0000313" key="3">
    <source>
        <dbReference type="EMBL" id="VEL35823.1"/>
    </source>
</evidence>
<protein>
    <submittedName>
        <fullName evidence="3">Uncharacterized protein</fullName>
    </submittedName>
</protein>
<feature type="transmembrane region" description="Helical" evidence="2">
    <location>
        <begin position="145"/>
        <end position="164"/>
    </location>
</feature>
<sequence>MDASHTGLFTYSEEAEALRAVLAVGWDSVGLIDRLHGRLLATHRLPARPVGKPILIPRLAPQHNDKDEEKPDMENKRTFGVESRGSHNPNSSGNWSHQSKTDKLGRPSKVYQPVSLRMSSGSLFILPCNDMLLGFTLFFSVRWQAMAATSLVLISSFFLLYFCCDSSEAGVEDGVS</sequence>
<evidence type="ECO:0000256" key="1">
    <source>
        <dbReference type="SAM" id="MobiDB-lite"/>
    </source>
</evidence>
<reference evidence="3" key="1">
    <citation type="submission" date="2018-11" db="EMBL/GenBank/DDBJ databases">
        <authorList>
            <consortium name="Pathogen Informatics"/>
        </authorList>
    </citation>
    <scope>NUCLEOTIDE SEQUENCE</scope>
</reference>
<keyword evidence="2" id="KW-0472">Membrane</keyword>
<keyword evidence="2" id="KW-1133">Transmembrane helix</keyword>
<comment type="caution">
    <text evidence="3">The sequence shown here is derived from an EMBL/GenBank/DDBJ whole genome shotgun (WGS) entry which is preliminary data.</text>
</comment>
<feature type="region of interest" description="Disordered" evidence="1">
    <location>
        <begin position="79"/>
        <end position="106"/>
    </location>
</feature>
<dbReference type="OrthoDB" id="270568at2759"/>
<proteinExistence type="predicted"/>
<organism evidence="3 4">
    <name type="scientific">Protopolystoma xenopodis</name>
    <dbReference type="NCBI Taxonomy" id="117903"/>
    <lineage>
        <taxon>Eukaryota</taxon>
        <taxon>Metazoa</taxon>
        <taxon>Spiralia</taxon>
        <taxon>Lophotrochozoa</taxon>
        <taxon>Platyhelminthes</taxon>
        <taxon>Monogenea</taxon>
        <taxon>Polyopisthocotylea</taxon>
        <taxon>Polystomatidea</taxon>
        <taxon>Polystomatidae</taxon>
        <taxon>Protopolystoma</taxon>
    </lineage>
</organism>
<evidence type="ECO:0000313" key="4">
    <source>
        <dbReference type="Proteomes" id="UP000784294"/>
    </source>
</evidence>
<gene>
    <name evidence="3" type="ORF">PXEA_LOCUS29263</name>
</gene>
<dbReference type="Proteomes" id="UP000784294">
    <property type="component" value="Unassembled WGS sequence"/>
</dbReference>
<evidence type="ECO:0000256" key="2">
    <source>
        <dbReference type="SAM" id="Phobius"/>
    </source>
</evidence>
<name>A0A3S5BR78_9PLAT</name>
<keyword evidence="4" id="KW-1185">Reference proteome</keyword>
<feature type="compositionally biased region" description="Polar residues" evidence="1">
    <location>
        <begin position="86"/>
        <end position="98"/>
    </location>
</feature>
<dbReference type="EMBL" id="CAAALY010250772">
    <property type="protein sequence ID" value="VEL35823.1"/>
    <property type="molecule type" value="Genomic_DNA"/>
</dbReference>
<dbReference type="AlphaFoldDB" id="A0A3S5BR78"/>
<accession>A0A3S5BR78</accession>
<keyword evidence="2" id="KW-0812">Transmembrane</keyword>